<evidence type="ECO:0000256" key="2">
    <source>
        <dbReference type="SAM" id="Coils"/>
    </source>
</evidence>
<dbReference type="Pfam" id="PF16516">
    <property type="entry name" value="CC2-LZ"/>
    <property type="match status" value="1"/>
</dbReference>
<dbReference type="PANTHER" id="PTHR31882">
    <property type="entry name" value="TNFAIP3-INTERACTING PROTEIN COILED COIL FAMILY MEMBER"/>
    <property type="match status" value="1"/>
</dbReference>
<dbReference type="GO" id="GO:0005737">
    <property type="term" value="C:cytoplasm"/>
    <property type="evidence" value="ECO:0007669"/>
    <property type="project" value="UniProtKB-ARBA"/>
</dbReference>
<dbReference type="KEGG" id="cgob:115025821"/>
<reference evidence="6" key="1">
    <citation type="submission" date="2025-08" db="UniProtKB">
        <authorList>
            <consortium name="RefSeq"/>
        </authorList>
    </citation>
    <scope>IDENTIFICATION</scope>
</reference>
<feature type="domain" description="NF-kappa-B essential modulator NEMO CC2-LZ" evidence="4">
    <location>
        <begin position="163"/>
        <end position="251"/>
    </location>
</feature>
<feature type="compositionally biased region" description="Polar residues" evidence="3">
    <location>
        <begin position="17"/>
        <end position="30"/>
    </location>
</feature>
<name>A0A6J2RW27_COTGO</name>
<keyword evidence="1 2" id="KW-0175">Coiled coil</keyword>
<dbReference type="GeneID" id="115025821"/>
<evidence type="ECO:0000256" key="3">
    <source>
        <dbReference type="SAM" id="MobiDB-lite"/>
    </source>
</evidence>
<dbReference type="Gene3D" id="1.20.5.990">
    <property type="entry name" value="Nemo cc2-lz domain - 1d5 darpin complex"/>
    <property type="match status" value="1"/>
</dbReference>
<sequence length="297" mass="34662">MSRTQENNKMSLHENTMDSSPVERSQTTHSRQTHRLYPSLRKYRDEVGVADHSTGEKLHTAAGYHPNSLRRDTQSGASAAGSDIRMKAQILILERKMHELLCINEKWAIEYYAMKEKVQDLQALLQGDHSAAEKCGEGEKNVTLNEKVTEEENTWIVEELLKAEKKATELRAQNDTQTRRLHHQEEEIRRLNKALKEASQTTQPLDVWEQQAEVYKEDFLTERKDREKLKSKYLELEMKFRKVHSELHALKSQATRTPRPVPECTCTDRATSPNWEVRQINHNYIQLQRRCTLDNKS</sequence>
<accession>A0A6J2RW27</accession>
<feature type="region of interest" description="Disordered" evidence="3">
    <location>
        <begin position="51"/>
        <end position="81"/>
    </location>
</feature>
<gene>
    <name evidence="6" type="primary">LOC115025821</name>
</gene>
<feature type="compositionally biased region" description="Polar residues" evidence="3">
    <location>
        <begin position="1"/>
        <end position="10"/>
    </location>
</feature>
<evidence type="ECO:0000259" key="4">
    <source>
        <dbReference type="Pfam" id="PF16516"/>
    </source>
</evidence>
<dbReference type="GO" id="GO:0006357">
    <property type="term" value="P:regulation of transcription by RNA polymerase II"/>
    <property type="evidence" value="ECO:0007669"/>
    <property type="project" value="TreeGrafter"/>
</dbReference>
<evidence type="ECO:0000313" key="5">
    <source>
        <dbReference type="Proteomes" id="UP000504630"/>
    </source>
</evidence>
<feature type="region of interest" description="Disordered" evidence="3">
    <location>
        <begin position="1"/>
        <end position="39"/>
    </location>
</feature>
<dbReference type="RefSeq" id="XP_029314154.1">
    <property type="nucleotide sequence ID" value="XM_029458294.1"/>
</dbReference>
<organism evidence="5 6">
    <name type="scientific">Cottoperca gobio</name>
    <name type="common">Frogmouth</name>
    <name type="synonym">Aphritis gobio</name>
    <dbReference type="NCBI Taxonomy" id="56716"/>
    <lineage>
        <taxon>Eukaryota</taxon>
        <taxon>Metazoa</taxon>
        <taxon>Chordata</taxon>
        <taxon>Craniata</taxon>
        <taxon>Vertebrata</taxon>
        <taxon>Euteleostomi</taxon>
        <taxon>Actinopterygii</taxon>
        <taxon>Neopterygii</taxon>
        <taxon>Teleostei</taxon>
        <taxon>Neoteleostei</taxon>
        <taxon>Acanthomorphata</taxon>
        <taxon>Eupercaria</taxon>
        <taxon>Perciformes</taxon>
        <taxon>Notothenioidei</taxon>
        <taxon>Bovichtidae</taxon>
        <taxon>Cottoperca</taxon>
    </lineage>
</organism>
<dbReference type="AlphaFoldDB" id="A0A6J2RW27"/>
<dbReference type="GO" id="GO:0071222">
    <property type="term" value="P:cellular response to lipopolysaccharide"/>
    <property type="evidence" value="ECO:0007669"/>
    <property type="project" value="TreeGrafter"/>
</dbReference>
<evidence type="ECO:0000256" key="1">
    <source>
        <dbReference type="ARBA" id="ARBA00023054"/>
    </source>
</evidence>
<dbReference type="PANTHER" id="PTHR31882:SF2">
    <property type="entry name" value="TNFAIP3-INTERACTING PROTEIN 3"/>
    <property type="match status" value="1"/>
</dbReference>
<dbReference type="InterPro" id="IPR032419">
    <property type="entry name" value="CC2-LZ_dom"/>
</dbReference>
<dbReference type="OrthoDB" id="5969558at2759"/>
<dbReference type="InParanoid" id="A0A6J2RW27"/>
<evidence type="ECO:0000313" key="6">
    <source>
        <dbReference type="RefSeq" id="XP_029314154.1"/>
    </source>
</evidence>
<protein>
    <submittedName>
        <fullName evidence="6">TNFAIP3-interacting protein 3-like</fullName>
    </submittedName>
</protein>
<feature type="coiled-coil region" evidence="2">
    <location>
        <begin position="160"/>
        <end position="201"/>
    </location>
</feature>
<dbReference type="GO" id="GO:0043122">
    <property type="term" value="P:regulation of canonical NF-kappaB signal transduction"/>
    <property type="evidence" value="ECO:0007669"/>
    <property type="project" value="UniProtKB-ARBA"/>
</dbReference>
<proteinExistence type="predicted"/>
<keyword evidence="5" id="KW-1185">Reference proteome</keyword>
<dbReference type="Proteomes" id="UP000504630">
    <property type="component" value="Chromosome 20"/>
</dbReference>